<proteinExistence type="predicted"/>
<reference evidence="1" key="1">
    <citation type="journal article" date="2015" name="Proc. Natl. Acad. Sci. U.S.A.">
        <title>Networks of energetic and metabolic interactions define dynamics in microbial communities.</title>
        <authorList>
            <person name="Embree M."/>
            <person name="Liu J.K."/>
            <person name="Al-Bassam M.M."/>
            <person name="Zengler K."/>
        </authorList>
    </citation>
    <scope>NUCLEOTIDE SEQUENCE</scope>
</reference>
<dbReference type="EMBL" id="LNQE01001572">
    <property type="protein sequence ID" value="KUG15235.1"/>
    <property type="molecule type" value="Genomic_DNA"/>
</dbReference>
<evidence type="ECO:0000313" key="1">
    <source>
        <dbReference type="EMBL" id="KUG15235.1"/>
    </source>
</evidence>
<gene>
    <name evidence="1" type="ORF">ASZ90_015111</name>
</gene>
<accession>A0A0W8F4B2</accession>
<comment type="caution">
    <text evidence="1">The sequence shown here is derived from an EMBL/GenBank/DDBJ whole genome shotgun (WGS) entry which is preliminary data.</text>
</comment>
<protein>
    <submittedName>
        <fullName evidence="1">Uncharacterized protein</fullName>
    </submittedName>
</protein>
<organism evidence="1">
    <name type="scientific">hydrocarbon metagenome</name>
    <dbReference type="NCBI Taxonomy" id="938273"/>
    <lineage>
        <taxon>unclassified sequences</taxon>
        <taxon>metagenomes</taxon>
        <taxon>ecological metagenomes</taxon>
    </lineage>
</organism>
<dbReference type="AlphaFoldDB" id="A0A0W8F4B2"/>
<name>A0A0W8F4B2_9ZZZZ</name>
<sequence length="39" mass="4604">MFHPFSLHSGPVQATIFNEPFRYPSNLRPERQVHLIPSR</sequence>